<dbReference type="CDD" id="cd20071">
    <property type="entry name" value="SET_SMYD"/>
    <property type="match status" value="1"/>
</dbReference>
<sequence>MEEEEEVNAYLQSCGGFVACHDAGSKGRILVATRDYQSGEVIYSEPPLHIIEEDEDSEVFQRLEDFAARHALYSARWYWCALNSMTASDLEQFAQLPCSIISEGLQRQLLWLCAPDENASEALPVFQELLHDLGMADVPTEVTRKFWQLLQVWKYNSFEYSDDPVASAIYLQASFHSHDCNPNANWVADDAGLTLRARHFIPAGQEVTISYLSDEELFESTSQRRMRLKISKDFHCCCQRCAELWDRSRGVRCQCGRLRFLDVEGSMLSPCDAGCNWPSVDEVLRREELLVLLCRQQADADRATRLASAQTFAAAAEQLLPRHWATECLWKWLAEGCATKLEAKDCEAKRLRFLQDAYEGAKRNTHTAWVMSSLAMWTLSSCGALQHATPPDCSARVRDSGALELLKEAAGLLKDLNGEDDKYFRHVQRNLERVSHLDTA</sequence>
<dbReference type="Proteomes" id="UP001152797">
    <property type="component" value="Unassembled WGS sequence"/>
</dbReference>
<dbReference type="AlphaFoldDB" id="A0A9P1GPD7"/>
<feature type="domain" description="SET" evidence="1">
    <location>
        <begin position="14"/>
        <end position="212"/>
    </location>
</feature>
<organism evidence="2">
    <name type="scientific">Cladocopium goreaui</name>
    <dbReference type="NCBI Taxonomy" id="2562237"/>
    <lineage>
        <taxon>Eukaryota</taxon>
        <taxon>Sar</taxon>
        <taxon>Alveolata</taxon>
        <taxon>Dinophyceae</taxon>
        <taxon>Suessiales</taxon>
        <taxon>Symbiodiniaceae</taxon>
        <taxon>Cladocopium</taxon>
    </lineage>
</organism>
<protein>
    <recommendedName>
        <fullName evidence="1">SET domain-containing protein</fullName>
    </recommendedName>
</protein>
<dbReference type="InterPro" id="IPR001214">
    <property type="entry name" value="SET_dom"/>
</dbReference>
<evidence type="ECO:0000259" key="1">
    <source>
        <dbReference type="PROSITE" id="PS50280"/>
    </source>
</evidence>
<dbReference type="InterPro" id="IPR046341">
    <property type="entry name" value="SET_dom_sf"/>
</dbReference>
<reference evidence="3" key="2">
    <citation type="submission" date="2024-04" db="EMBL/GenBank/DDBJ databases">
        <authorList>
            <person name="Chen Y."/>
            <person name="Shah S."/>
            <person name="Dougan E. K."/>
            <person name="Thang M."/>
            <person name="Chan C."/>
        </authorList>
    </citation>
    <scope>NUCLEOTIDE SEQUENCE [LARGE SCALE GENOMIC DNA]</scope>
</reference>
<dbReference type="OrthoDB" id="194358at2759"/>
<dbReference type="InterPro" id="IPR050869">
    <property type="entry name" value="H3K4_H4K5_MeTrfase"/>
</dbReference>
<dbReference type="EMBL" id="CAMXCT020006697">
    <property type="protein sequence ID" value="CAL1171857.1"/>
    <property type="molecule type" value="Genomic_DNA"/>
</dbReference>
<accession>A0A9P1GPD7</accession>
<gene>
    <name evidence="2" type="ORF">C1SCF055_LOCUS43044</name>
</gene>
<evidence type="ECO:0000313" key="2">
    <source>
        <dbReference type="EMBL" id="CAI4018482.1"/>
    </source>
</evidence>
<dbReference type="SUPFAM" id="SSF82199">
    <property type="entry name" value="SET domain"/>
    <property type="match status" value="1"/>
</dbReference>
<dbReference type="PROSITE" id="PS50280">
    <property type="entry name" value="SET"/>
    <property type="match status" value="1"/>
</dbReference>
<reference evidence="2" key="1">
    <citation type="submission" date="2022-10" db="EMBL/GenBank/DDBJ databases">
        <authorList>
            <person name="Chen Y."/>
            <person name="Dougan E. K."/>
            <person name="Chan C."/>
            <person name="Rhodes N."/>
            <person name="Thang M."/>
        </authorList>
    </citation>
    <scope>NUCLEOTIDE SEQUENCE</scope>
</reference>
<evidence type="ECO:0000313" key="4">
    <source>
        <dbReference type="Proteomes" id="UP001152797"/>
    </source>
</evidence>
<dbReference type="Pfam" id="PF00856">
    <property type="entry name" value="SET"/>
    <property type="match status" value="1"/>
</dbReference>
<dbReference type="EMBL" id="CAMXCT030006697">
    <property type="protein sequence ID" value="CAL4805794.1"/>
    <property type="molecule type" value="Genomic_DNA"/>
</dbReference>
<keyword evidence="4" id="KW-1185">Reference proteome</keyword>
<proteinExistence type="predicted"/>
<evidence type="ECO:0000313" key="3">
    <source>
        <dbReference type="EMBL" id="CAL1171857.1"/>
    </source>
</evidence>
<name>A0A9P1GPD7_9DINO</name>
<dbReference type="Gene3D" id="2.170.270.10">
    <property type="entry name" value="SET domain"/>
    <property type="match status" value="1"/>
</dbReference>
<dbReference type="PANTHER" id="PTHR12197">
    <property type="entry name" value="HISTONE-LYSINE N-METHYLTRANSFERASE SMYD"/>
    <property type="match status" value="1"/>
</dbReference>
<comment type="caution">
    <text evidence="2">The sequence shown here is derived from an EMBL/GenBank/DDBJ whole genome shotgun (WGS) entry which is preliminary data.</text>
</comment>
<dbReference type="EMBL" id="CAMXCT010006697">
    <property type="protein sequence ID" value="CAI4018482.1"/>
    <property type="molecule type" value="Genomic_DNA"/>
</dbReference>